<dbReference type="Proteomes" id="UP000051124">
    <property type="component" value="Unassembled WGS sequence"/>
</dbReference>
<name>A0A0S7WHQ0_UNCT6</name>
<keyword evidence="7" id="KW-0406">Ion transport</keyword>
<feature type="transmembrane region" description="Helical" evidence="10">
    <location>
        <begin position="174"/>
        <end position="196"/>
    </location>
</feature>
<sequence>MSTLLSTAVIIISAKVGSHVLSKLKQPPVLGMLLLGLLLGPSGLNIVRSNEVLKTLADIGVIILLFMAGLETDLAGMRKEGRVSILTATGGVILPFFSGFLIGRAFHFNIGESLFLGTALTATSVSIPVMTLFDLDRLRGPEGRAILGASVMDDVMAVLILAFTAGLLGGGSKIVVSLGEMSLFFVLACIIGLFAFQRIMQFAMRLQASQALLAVAFGILLIYASAADLAGIAPITGAYVAGVFLGRTAVRRRLLSGMDTIGHALFISIFFVHVGLQEKLQIGGGQYLFLVLYILVGIVGKFVGCGLGATLGGLRIYRSVRVGIGMIPRGEVALAVASIAMSRGLVGAAEFSSTVLLVVVTALITPPLLKWSFAERGETKELGEENDVPSHDHTE</sequence>
<feature type="domain" description="Cation/H+ exchanger transmembrane" evidence="11">
    <location>
        <begin position="12"/>
        <end position="370"/>
    </location>
</feature>
<evidence type="ECO:0000256" key="10">
    <source>
        <dbReference type="SAM" id="Phobius"/>
    </source>
</evidence>
<reference evidence="12 13" key="1">
    <citation type="journal article" date="2015" name="Microbiome">
        <title>Genomic resolution of linkages in carbon, nitrogen, and sulfur cycling among widespread estuary sediment bacteria.</title>
        <authorList>
            <person name="Baker B.J."/>
            <person name="Lazar C.S."/>
            <person name="Teske A.P."/>
            <person name="Dick G.J."/>
        </authorList>
    </citation>
    <scope>NUCLEOTIDE SEQUENCE [LARGE SCALE GENOMIC DNA]</scope>
    <source>
        <strain evidence="12">DG_26</strain>
    </source>
</reference>
<dbReference type="InterPro" id="IPR038770">
    <property type="entry name" value="Na+/solute_symporter_sf"/>
</dbReference>
<keyword evidence="4 10" id="KW-0812">Transmembrane</keyword>
<accession>A0A0S7WHQ0</accession>
<dbReference type="PANTHER" id="PTHR43562:SF3">
    <property type="entry name" value="SODIUM ION_PROTON EXCHANGER (EUROFUNG)"/>
    <property type="match status" value="1"/>
</dbReference>
<dbReference type="GO" id="GO:0015297">
    <property type="term" value="F:antiporter activity"/>
    <property type="evidence" value="ECO:0007669"/>
    <property type="project" value="UniProtKB-KW"/>
</dbReference>
<dbReference type="AlphaFoldDB" id="A0A0S7WHQ0"/>
<comment type="caution">
    <text evidence="12">The sequence shown here is derived from an EMBL/GenBank/DDBJ whole genome shotgun (WGS) entry which is preliminary data.</text>
</comment>
<protein>
    <recommendedName>
        <fullName evidence="11">Cation/H+ exchanger transmembrane domain-containing protein</fullName>
    </recommendedName>
</protein>
<feature type="transmembrane region" description="Helical" evidence="10">
    <location>
        <begin position="355"/>
        <end position="373"/>
    </location>
</feature>
<evidence type="ECO:0000256" key="2">
    <source>
        <dbReference type="ARBA" id="ARBA00022448"/>
    </source>
</evidence>
<evidence type="ECO:0000256" key="5">
    <source>
        <dbReference type="ARBA" id="ARBA00022989"/>
    </source>
</evidence>
<evidence type="ECO:0000313" key="13">
    <source>
        <dbReference type="Proteomes" id="UP000051124"/>
    </source>
</evidence>
<dbReference type="Pfam" id="PF00999">
    <property type="entry name" value="Na_H_Exchanger"/>
    <property type="match status" value="1"/>
</dbReference>
<keyword evidence="6" id="KW-0915">Sodium</keyword>
<feature type="transmembrane region" description="Helical" evidence="10">
    <location>
        <begin position="28"/>
        <end position="47"/>
    </location>
</feature>
<evidence type="ECO:0000256" key="8">
    <source>
        <dbReference type="ARBA" id="ARBA00023136"/>
    </source>
</evidence>
<keyword evidence="5 10" id="KW-1133">Transmembrane helix</keyword>
<organism evidence="12 13">
    <name type="scientific">candidate division TA06 bacterium DG_26</name>
    <dbReference type="NCBI Taxonomy" id="1703771"/>
    <lineage>
        <taxon>Bacteria</taxon>
        <taxon>Bacteria division TA06</taxon>
    </lineage>
</organism>
<feature type="transmembrane region" description="Helical" evidence="10">
    <location>
        <begin position="257"/>
        <end position="276"/>
    </location>
</feature>
<feature type="transmembrane region" description="Helical" evidence="10">
    <location>
        <begin position="114"/>
        <end position="133"/>
    </location>
</feature>
<feature type="transmembrane region" description="Helical" evidence="10">
    <location>
        <begin position="83"/>
        <end position="102"/>
    </location>
</feature>
<keyword evidence="2" id="KW-0813">Transport</keyword>
<feature type="transmembrane region" description="Helical" evidence="10">
    <location>
        <begin position="288"/>
        <end position="311"/>
    </location>
</feature>
<evidence type="ECO:0000313" key="12">
    <source>
        <dbReference type="EMBL" id="KPJ49116.1"/>
    </source>
</evidence>
<dbReference type="Gene3D" id="1.20.1530.20">
    <property type="match status" value="1"/>
</dbReference>
<feature type="transmembrane region" description="Helical" evidence="10">
    <location>
        <begin position="145"/>
        <end position="168"/>
    </location>
</feature>
<gene>
    <name evidence="12" type="ORF">AMJ40_06270</name>
</gene>
<dbReference type="GO" id="GO:1902600">
    <property type="term" value="P:proton transmembrane transport"/>
    <property type="evidence" value="ECO:0007669"/>
    <property type="project" value="InterPro"/>
</dbReference>
<evidence type="ECO:0000256" key="4">
    <source>
        <dbReference type="ARBA" id="ARBA00022692"/>
    </source>
</evidence>
<evidence type="ECO:0000256" key="7">
    <source>
        <dbReference type="ARBA" id="ARBA00023065"/>
    </source>
</evidence>
<keyword evidence="9" id="KW-0739">Sodium transport</keyword>
<feature type="transmembrane region" description="Helical" evidence="10">
    <location>
        <begin position="208"/>
        <end position="226"/>
    </location>
</feature>
<evidence type="ECO:0000256" key="1">
    <source>
        <dbReference type="ARBA" id="ARBA00004141"/>
    </source>
</evidence>
<dbReference type="PANTHER" id="PTHR43562">
    <property type="entry name" value="NAPA-TYPE SODIUM/HYDROGEN ANTIPORTER"/>
    <property type="match status" value="1"/>
</dbReference>
<dbReference type="GO" id="GO:0006814">
    <property type="term" value="P:sodium ion transport"/>
    <property type="evidence" value="ECO:0007669"/>
    <property type="project" value="UniProtKB-KW"/>
</dbReference>
<dbReference type="InterPro" id="IPR006153">
    <property type="entry name" value="Cation/H_exchanger_TM"/>
</dbReference>
<dbReference type="EMBL" id="LIZT01000075">
    <property type="protein sequence ID" value="KPJ49116.1"/>
    <property type="molecule type" value="Genomic_DNA"/>
</dbReference>
<proteinExistence type="predicted"/>
<dbReference type="GO" id="GO:0016020">
    <property type="term" value="C:membrane"/>
    <property type="evidence" value="ECO:0007669"/>
    <property type="project" value="UniProtKB-SubCell"/>
</dbReference>
<evidence type="ECO:0000256" key="3">
    <source>
        <dbReference type="ARBA" id="ARBA00022449"/>
    </source>
</evidence>
<keyword evidence="3" id="KW-0050">Antiport</keyword>
<evidence type="ECO:0000259" key="11">
    <source>
        <dbReference type="Pfam" id="PF00999"/>
    </source>
</evidence>
<comment type="subcellular location">
    <subcellularLocation>
        <location evidence="1">Membrane</location>
        <topology evidence="1">Multi-pass membrane protein</topology>
    </subcellularLocation>
</comment>
<keyword evidence="8 10" id="KW-0472">Membrane</keyword>
<evidence type="ECO:0000256" key="6">
    <source>
        <dbReference type="ARBA" id="ARBA00023053"/>
    </source>
</evidence>
<evidence type="ECO:0000256" key="9">
    <source>
        <dbReference type="ARBA" id="ARBA00023201"/>
    </source>
</evidence>